<dbReference type="InterPro" id="IPR029039">
    <property type="entry name" value="Flavoprotein-like_sf"/>
</dbReference>
<keyword evidence="4 8" id="KW-0285">Flavoprotein</keyword>
<name>A0A1Q6F5J6_9BACT</name>
<dbReference type="PIRSF" id="PIRSF038996">
    <property type="entry name" value="FldA"/>
    <property type="match status" value="1"/>
</dbReference>
<evidence type="ECO:0000256" key="4">
    <source>
        <dbReference type="ARBA" id="ARBA00022630"/>
    </source>
</evidence>
<evidence type="ECO:0000256" key="8">
    <source>
        <dbReference type="PIRNR" id="PIRNR038996"/>
    </source>
</evidence>
<dbReference type="Gene3D" id="3.40.50.360">
    <property type="match status" value="1"/>
</dbReference>
<comment type="cofactor">
    <cofactor evidence="1 8">
        <name>FMN</name>
        <dbReference type="ChEBI" id="CHEBI:58210"/>
    </cofactor>
</comment>
<evidence type="ECO:0000313" key="11">
    <source>
        <dbReference type="Proteomes" id="UP000187417"/>
    </source>
</evidence>
<dbReference type="STRING" id="28117.BHV66_06775"/>
<proteinExistence type="inferred from homology"/>
<evidence type="ECO:0000256" key="3">
    <source>
        <dbReference type="ARBA" id="ARBA00022448"/>
    </source>
</evidence>
<dbReference type="PROSITE" id="PS50902">
    <property type="entry name" value="FLAVODOXIN_LIKE"/>
    <property type="match status" value="1"/>
</dbReference>
<protein>
    <recommendedName>
        <fullName evidence="8">Flavodoxin</fullName>
    </recommendedName>
</protein>
<dbReference type="InterPro" id="IPR001226">
    <property type="entry name" value="Flavodoxin_CS"/>
</dbReference>
<evidence type="ECO:0000256" key="6">
    <source>
        <dbReference type="ARBA" id="ARBA00022982"/>
    </source>
</evidence>
<dbReference type="GeneID" id="73803636"/>
<comment type="caution">
    <text evidence="10">The sequence shown here is derived from an EMBL/GenBank/DDBJ whole genome shotgun (WGS) entry which is preliminary data.</text>
</comment>
<dbReference type="Pfam" id="PF00258">
    <property type="entry name" value="Flavodoxin_1"/>
    <property type="match status" value="1"/>
</dbReference>
<keyword evidence="6 8" id="KW-0249">Electron transport</keyword>
<evidence type="ECO:0000259" key="9">
    <source>
        <dbReference type="PROSITE" id="PS50902"/>
    </source>
</evidence>
<dbReference type="InterPro" id="IPR010086">
    <property type="entry name" value="Flavodoxin_lc"/>
</dbReference>
<dbReference type="PANTHER" id="PTHR42809">
    <property type="entry name" value="FLAVODOXIN 2"/>
    <property type="match status" value="1"/>
</dbReference>
<evidence type="ECO:0000256" key="1">
    <source>
        <dbReference type="ARBA" id="ARBA00001917"/>
    </source>
</evidence>
<keyword evidence="7" id="KW-0535">Nitrogen fixation</keyword>
<gene>
    <name evidence="10" type="ORF">BHV66_06775</name>
</gene>
<dbReference type="GO" id="GO:0010181">
    <property type="term" value="F:FMN binding"/>
    <property type="evidence" value="ECO:0007669"/>
    <property type="project" value="UniProtKB-UniRule"/>
</dbReference>
<dbReference type="InterPro" id="IPR001094">
    <property type="entry name" value="Flavdoxin-like"/>
</dbReference>
<evidence type="ECO:0000256" key="7">
    <source>
        <dbReference type="ARBA" id="ARBA00023231"/>
    </source>
</evidence>
<organism evidence="10 11">
    <name type="scientific">Alistipes putredinis</name>
    <dbReference type="NCBI Taxonomy" id="28117"/>
    <lineage>
        <taxon>Bacteria</taxon>
        <taxon>Pseudomonadati</taxon>
        <taxon>Bacteroidota</taxon>
        <taxon>Bacteroidia</taxon>
        <taxon>Bacteroidales</taxon>
        <taxon>Rikenellaceae</taxon>
        <taxon>Alistipes</taxon>
    </lineage>
</organism>
<dbReference type="GO" id="GO:0009055">
    <property type="term" value="F:electron transfer activity"/>
    <property type="evidence" value="ECO:0007669"/>
    <property type="project" value="UniProtKB-UniRule"/>
</dbReference>
<dbReference type="Proteomes" id="UP000187417">
    <property type="component" value="Unassembled WGS sequence"/>
</dbReference>
<dbReference type="PANTHER" id="PTHR42809:SF1">
    <property type="entry name" value="FLAVODOXIN 1"/>
    <property type="match status" value="1"/>
</dbReference>
<dbReference type="InterPro" id="IPR050619">
    <property type="entry name" value="Flavodoxin"/>
</dbReference>
<evidence type="ECO:0000256" key="2">
    <source>
        <dbReference type="ARBA" id="ARBA00005267"/>
    </source>
</evidence>
<evidence type="ECO:0000256" key="5">
    <source>
        <dbReference type="ARBA" id="ARBA00022643"/>
    </source>
</evidence>
<accession>A0A1Q6F5J6</accession>
<keyword evidence="3 8" id="KW-0813">Transport</keyword>
<dbReference type="PROSITE" id="PS00201">
    <property type="entry name" value="FLAVODOXIN"/>
    <property type="match status" value="1"/>
</dbReference>
<dbReference type="EMBL" id="MNQH01000030">
    <property type="protein sequence ID" value="OKY94141.1"/>
    <property type="molecule type" value="Genomic_DNA"/>
</dbReference>
<dbReference type="RefSeq" id="WP_022460254.1">
    <property type="nucleotide sequence ID" value="NZ_BAAFKT010000005.1"/>
</dbReference>
<reference evidence="10 11" key="1">
    <citation type="journal article" date="2016" name="Nat. Biotechnol.">
        <title>Measurement of bacterial replication rates in microbial communities.</title>
        <authorList>
            <person name="Brown C.T."/>
            <person name="Olm M.R."/>
            <person name="Thomas B.C."/>
            <person name="Banfield J.F."/>
        </authorList>
    </citation>
    <scope>NUCLEOTIDE SEQUENCE [LARGE SCALE GENOMIC DNA]</scope>
    <source>
        <strain evidence="10">CAG:67_53_122</strain>
    </source>
</reference>
<sequence length="162" mass="17050">MTGIFFGSTTGTTESVAARIAERLGVAQADVHNVAAASVEDVKKYDLLLLGSSTWGSGELQDDWPGFLDKLGKEDLSGRRVALFGCGDAGIYSDTFCDAMAEIRDGLASTGCTFVGGFDAEEYPGCGSRLCQDGEAIGWAVDDSASDAENQMRMELWIAAIG</sequence>
<dbReference type="PRINTS" id="PR00369">
    <property type="entry name" value="FLAVODOXIN"/>
</dbReference>
<evidence type="ECO:0000313" key="10">
    <source>
        <dbReference type="EMBL" id="OKY94141.1"/>
    </source>
</evidence>
<keyword evidence="5 8" id="KW-0288">FMN</keyword>
<comment type="similarity">
    <text evidence="2 8">Belongs to the flavodoxin family.</text>
</comment>
<dbReference type="InterPro" id="IPR008254">
    <property type="entry name" value="Flavodoxin/NO_synth"/>
</dbReference>
<feature type="domain" description="Flavodoxin-like" evidence="9">
    <location>
        <begin position="2"/>
        <end position="162"/>
    </location>
</feature>
<dbReference type="SUPFAM" id="SSF52218">
    <property type="entry name" value="Flavoproteins"/>
    <property type="match status" value="1"/>
</dbReference>
<comment type="function">
    <text evidence="8">Low-potential electron donor to a number of redox enzymes.</text>
</comment>
<dbReference type="AlphaFoldDB" id="A0A1Q6F5J6"/>